<dbReference type="EMBL" id="JACEIK010005260">
    <property type="protein sequence ID" value="MCE0481099.1"/>
    <property type="molecule type" value="Genomic_DNA"/>
</dbReference>
<proteinExistence type="predicted"/>
<gene>
    <name evidence="1" type="ORF">HAX54_038510</name>
</gene>
<protein>
    <submittedName>
        <fullName evidence="1">Uncharacterized protein</fullName>
    </submittedName>
</protein>
<keyword evidence="2" id="KW-1185">Reference proteome</keyword>
<evidence type="ECO:0000313" key="2">
    <source>
        <dbReference type="Proteomes" id="UP000823775"/>
    </source>
</evidence>
<reference evidence="1 2" key="1">
    <citation type="journal article" date="2021" name="BMC Genomics">
        <title>Datura genome reveals duplications of psychoactive alkaloid biosynthetic genes and high mutation rate following tissue culture.</title>
        <authorList>
            <person name="Rajewski A."/>
            <person name="Carter-House D."/>
            <person name="Stajich J."/>
            <person name="Litt A."/>
        </authorList>
    </citation>
    <scope>NUCLEOTIDE SEQUENCE [LARGE SCALE GENOMIC DNA]</scope>
    <source>
        <strain evidence="1">AR-01</strain>
    </source>
</reference>
<dbReference type="Proteomes" id="UP000823775">
    <property type="component" value="Unassembled WGS sequence"/>
</dbReference>
<comment type="caution">
    <text evidence="1">The sequence shown here is derived from an EMBL/GenBank/DDBJ whole genome shotgun (WGS) entry which is preliminary data.</text>
</comment>
<sequence length="181" mass="20833">MNEVPIVLHGVRLGKILQVPTSGLDDFARDYDDDYLLTTKFTQERIKNVVRHILKGEMNLFHKLLFEFINKCVLPHTKRRHEGSLRDLVVMDSLDLNMLINFPSLMLKYMTYIVDPTPGPHDLAYDFHLLTVFTTFGVCWERIGLLPKRICLEIGASAYGKPLQRGKNRYSKTVTMVEGPP</sequence>
<name>A0ABS8VLD9_DATST</name>
<evidence type="ECO:0000313" key="1">
    <source>
        <dbReference type="EMBL" id="MCE0481099.1"/>
    </source>
</evidence>
<organism evidence="1 2">
    <name type="scientific">Datura stramonium</name>
    <name type="common">Jimsonweed</name>
    <name type="synonym">Common thornapple</name>
    <dbReference type="NCBI Taxonomy" id="4076"/>
    <lineage>
        <taxon>Eukaryota</taxon>
        <taxon>Viridiplantae</taxon>
        <taxon>Streptophyta</taxon>
        <taxon>Embryophyta</taxon>
        <taxon>Tracheophyta</taxon>
        <taxon>Spermatophyta</taxon>
        <taxon>Magnoliopsida</taxon>
        <taxon>eudicotyledons</taxon>
        <taxon>Gunneridae</taxon>
        <taxon>Pentapetalae</taxon>
        <taxon>asterids</taxon>
        <taxon>lamiids</taxon>
        <taxon>Solanales</taxon>
        <taxon>Solanaceae</taxon>
        <taxon>Solanoideae</taxon>
        <taxon>Datureae</taxon>
        <taxon>Datura</taxon>
    </lineage>
</organism>
<accession>A0ABS8VLD9</accession>